<keyword evidence="4 5" id="KW-0720">Serine protease</keyword>
<evidence type="ECO:0000256" key="1">
    <source>
        <dbReference type="ARBA" id="ARBA00011073"/>
    </source>
</evidence>
<evidence type="ECO:0000256" key="4">
    <source>
        <dbReference type="ARBA" id="ARBA00022825"/>
    </source>
</evidence>
<dbReference type="InterPro" id="IPR051048">
    <property type="entry name" value="Peptidase_S8/S53_subtilisin"/>
</dbReference>
<feature type="active site" description="Charge relay system" evidence="5">
    <location>
        <position position="137"/>
    </location>
</feature>
<comment type="caution">
    <text evidence="8">The sequence shown here is derived from an EMBL/GenBank/DDBJ whole genome shotgun (WGS) entry which is preliminary data.</text>
</comment>
<feature type="active site" description="Charge relay system" evidence="5">
    <location>
        <position position="294"/>
    </location>
</feature>
<dbReference type="PROSITE" id="PS00138">
    <property type="entry name" value="SUBTILASE_SER"/>
    <property type="match status" value="1"/>
</dbReference>
<dbReference type="Gene3D" id="3.40.50.200">
    <property type="entry name" value="Peptidase S8/S53 domain"/>
    <property type="match status" value="1"/>
</dbReference>
<evidence type="ECO:0000256" key="6">
    <source>
        <dbReference type="RuleBase" id="RU003355"/>
    </source>
</evidence>
<reference evidence="8 9" key="1">
    <citation type="submission" date="2019-02" db="EMBL/GenBank/DDBJ databases">
        <title>Pedobacter sp. RP-3-8 sp. nov., isolated from Arctic soil.</title>
        <authorList>
            <person name="Dahal R.H."/>
        </authorList>
    </citation>
    <scope>NUCLEOTIDE SEQUENCE [LARGE SCALE GENOMIC DNA]</scope>
    <source>
        <strain evidence="8 9">RP-3-8</strain>
    </source>
</reference>
<dbReference type="InterPro" id="IPR023828">
    <property type="entry name" value="Peptidase_S8_Ser-AS"/>
</dbReference>
<dbReference type="PRINTS" id="PR00723">
    <property type="entry name" value="SUBTILISIN"/>
</dbReference>
<evidence type="ECO:0000259" key="7">
    <source>
        <dbReference type="Pfam" id="PF00082"/>
    </source>
</evidence>
<dbReference type="EMBL" id="SJSM01000004">
    <property type="protein sequence ID" value="TCC97204.1"/>
    <property type="molecule type" value="Genomic_DNA"/>
</dbReference>
<dbReference type="PROSITE" id="PS00136">
    <property type="entry name" value="SUBTILASE_ASP"/>
    <property type="match status" value="1"/>
</dbReference>
<dbReference type="AlphaFoldDB" id="A0A4R0NF30"/>
<dbReference type="PANTHER" id="PTHR43399">
    <property type="entry name" value="SUBTILISIN-RELATED"/>
    <property type="match status" value="1"/>
</dbReference>
<dbReference type="SUPFAM" id="SSF52743">
    <property type="entry name" value="Subtilisin-like"/>
    <property type="match status" value="1"/>
</dbReference>
<dbReference type="GO" id="GO:0004252">
    <property type="term" value="F:serine-type endopeptidase activity"/>
    <property type="evidence" value="ECO:0007669"/>
    <property type="project" value="UniProtKB-UniRule"/>
</dbReference>
<dbReference type="PROSITE" id="PS51892">
    <property type="entry name" value="SUBTILASE"/>
    <property type="match status" value="1"/>
</dbReference>
<keyword evidence="9" id="KW-1185">Reference proteome</keyword>
<proteinExistence type="inferred from homology"/>
<feature type="domain" description="Peptidase S8/S53" evidence="7">
    <location>
        <begin position="97"/>
        <end position="327"/>
    </location>
</feature>
<dbReference type="InterPro" id="IPR023827">
    <property type="entry name" value="Peptidase_S8_Asp-AS"/>
</dbReference>
<gene>
    <name evidence="8" type="ORF">EZ444_10160</name>
</gene>
<keyword evidence="3 5" id="KW-0378">Hydrolase</keyword>
<name>A0A4R0NF30_9SPHI</name>
<dbReference type="RefSeq" id="WP_131608617.1">
    <property type="nucleotide sequence ID" value="NZ_SJSM01000004.1"/>
</dbReference>
<organism evidence="8 9">
    <name type="scientific">Pedobacter hiemivivus</name>
    <dbReference type="NCBI Taxonomy" id="2530454"/>
    <lineage>
        <taxon>Bacteria</taxon>
        <taxon>Pseudomonadati</taxon>
        <taxon>Bacteroidota</taxon>
        <taxon>Sphingobacteriia</taxon>
        <taxon>Sphingobacteriales</taxon>
        <taxon>Sphingobacteriaceae</taxon>
        <taxon>Pedobacter</taxon>
    </lineage>
</organism>
<dbReference type="InterPro" id="IPR000209">
    <property type="entry name" value="Peptidase_S8/S53_dom"/>
</dbReference>
<dbReference type="OrthoDB" id="9813435at2"/>
<dbReference type="PANTHER" id="PTHR43399:SF4">
    <property type="entry name" value="CELL WALL-ASSOCIATED PROTEASE"/>
    <property type="match status" value="1"/>
</dbReference>
<comment type="similarity">
    <text evidence="1 5 6">Belongs to the peptidase S8 family.</text>
</comment>
<dbReference type="GO" id="GO:0006508">
    <property type="term" value="P:proteolysis"/>
    <property type="evidence" value="ECO:0007669"/>
    <property type="project" value="UniProtKB-KW"/>
</dbReference>
<dbReference type="Proteomes" id="UP000291117">
    <property type="component" value="Unassembled WGS sequence"/>
</dbReference>
<protein>
    <recommendedName>
        <fullName evidence="7">Peptidase S8/S53 domain-containing protein</fullName>
    </recommendedName>
</protein>
<dbReference type="InterPro" id="IPR015500">
    <property type="entry name" value="Peptidase_S8_subtilisin-rel"/>
</dbReference>
<evidence type="ECO:0000256" key="3">
    <source>
        <dbReference type="ARBA" id="ARBA00022801"/>
    </source>
</evidence>
<feature type="active site" description="Charge relay system" evidence="5">
    <location>
        <position position="104"/>
    </location>
</feature>
<evidence type="ECO:0000256" key="5">
    <source>
        <dbReference type="PROSITE-ProRule" id="PRU01240"/>
    </source>
</evidence>
<dbReference type="Pfam" id="PF00082">
    <property type="entry name" value="Peptidase_S8"/>
    <property type="match status" value="1"/>
</dbReference>
<evidence type="ECO:0000313" key="9">
    <source>
        <dbReference type="Proteomes" id="UP000291117"/>
    </source>
</evidence>
<evidence type="ECO:0000313" key="8">
    <source>
        <dbReference type="EMBL" id="TCC97204.1"/>
    </source>
</evidence>
<accession>A0A4R0NF30</accession>
<dbReference type="InterPro" id="IPR036852">
    <property type="entry name" value="Peptidase_S8/S53_dom_sf"/>
</dbReference>
<sequence length="347" mass="38243">MKVRINTYVNLRTELAEIHPYNNPRDIYFSPGDIINVAETVIGENYKGNDLWYRLEEGGYVWSGADNDSKITVEPNFWLKRFGLDLLQQQFQQKLSNVSISILDTGIDEMHLDLKDTVNLKFNAVSQNQPTKDADGHGTHCSGIIIGTAKNKISGVAKGAKLNVCKIMNTSSGSFTGMTVKGMIRALDKVGDQSDVISISAGVNQYDKELHDKIKAYAEKGVIIVAAIGNVSPEDRTAKYPAMFDECIAVGSLNNSLELSDLTVRNSKIDICFPGELITSTLPNDSYGQKSGTSMATPFIAGLAALMKANNAESNYAVFRELLKDHAVLKQKEQFQYYAIKNEKIIL</sequence>
<evidence type="ECO:0000256" key="2">
    <source>
        <dbReference type="ARBA" id="ARBA00022670"/>
    </source>
</evidence>
<keyword evidence="2 5" id="KW-0645">Protease</keyword>